<comment type="caution">
    <text evidence="1">The sequence shown here is derived from an EMBL/GenBank/DDBJ whole genome shotgun (WGS) entry which is preliminary data.</text>
</comment>
<accession>A0A4R0GX91</accession>
<dbReference type="InterPro" id="IPR016181">
    <property type="entry name" value="Acyl_CoA_acyltransferase"/>
</dbReference>
<evidence type="ECO:0000313" key="2">
    <source>
        <dbReference type="Proteomes" id="UP000292346"/>
    </source>
</evidence>
<organism evidence="1 2">
    <name type="scientific">Kribbella soli</name>
    <dbReference type="NCBI Taxonomy" id="1124743"/>
    <lineage>
        <taxon>Bacteria</taxon>
        <taxon>Bacillati</taxon>
        <taxon>Actinomycetota</taxon>
        <taxon>Actinomycetes</taxon>
        <taxon>Propionibacteriales</taxon>
        <taxon>Kribbellaceae</taxon>
        <taxon>Kribbella</taxon>
    </lineage>
</organism>
<name>A0A4R0GX91_9ACTN</name>
<reference evidence="1 2" key="1">
    <citation type="submission" date="2019-02" db="EMBL/GenBank/DDBJ databases">
        <title>Kribbella capetownensis sp. nov. and Kribbella speibonae sp. nov., isolated from soil.</title>
        <authorList>
            <person name="Curtis S.M."/>
            <person name="Norton I."/>
            <person name="Everest G.J."/>
            <person name="Meyers P.R."/>
        </authorList>
    </citation>
    <scope>NUCLEOTIDE SEQUENCE [LARGE SCALE GENOMIC DNA]</scope>
    <source>
        <strain evidence="1 2">KCTC 29219</strain>
    </source>
</reference>
<evidence type="ECO:0008006" key="3">
    <source>
        <dbReference type="Google" id="ProtNLM"/>
    </source>
</evidence>
<dbReference type="AlphaFoldDB" id="A0A4R0GX91"/>
<proteinExistence type="predicted"/>
<dbReference type="RefSeq" id="WP_131346285.1">
    <property type="nucleotide sequence ID" value="NZ_SJJZ01000005.1"/>
</dbReference>
<dbReference type="OrthoDB" id="3729649at2"/>
<dbReference type="EMBL" id="SJJZ01000005">
    <property type="protein sequence ID" value="TCC02521.1"/>
    <property type="molecule type" value="Genomic_DNA"/>
</dbReference>
<evidence type="ECO:0000313" key="1">
    <source>
        <dbReference type="EMBL" id="TCC02521.1"/>
    </source>
</evidence>
<dbReference type="SUPFAM" id="SSF55729">
    <property type="entry name" value="Acyl-CoA N-acyltransferases (Nat)"/>
    <property type="match status" value="1"/>
</dbReference>
<protein>
    <recommendedName>
        <fullName evidence="3">N-acetyltransferase domain-containing protein</fullName>
    </recommendedName>
</protein>
<keyword evidence="2" id="KW-1185">Reference proteome</keyword>
<sequence length="239" mass="26011">MAIPDLEYVDSWLLAPVQLERLYDEVLNPSFPVDELMPRDRLLPRLAKEDSGVCCRVAVDPAGRVVAAIIADTYPAARVLLLSYLAVLSGLRDRGVGTGLANDAVPRWIARYQPALAVAEVEDPRRHVASDSAGYGDADLRMRLYDGLGGLILPVPYVQPALSAGAERVRNLLLMVFHAAPEVCPDQLLDPGLLVRFLTDYFTACEGRTPVDAEFTALLDACNRPGGIPLVKPSEYLSD</sequence>
<gene>
    <name evidence="1" type="ORF">E0H45_36360</name>
</gene>
<dbReference type="Gene3D" id="3.40.630.30">
    <property type="match status" value="1"/>
</dbReference>
<dbReference type="Proteomes" id="UP000292346">
    <property type="component" value="Unassembled WGS sequence"/>
</dbReference>